<accession>A0AAV1CJK2</accession>
<gene>
    <name evidence="3" type="ORF">OLC1_LOCUS6279</name>
</gene>
<feature type="domain" description="DUF4283" evidence="2">
    <location>
        <begin position="135"/>
        <end position="198"/>
    </location>
</feature>
<evidence type="ECO:0000259" key="2">
    <source>
        <dbReference type="Pfam" id="PF14111"/>
    </source>
</evidence>
<name>A0AAV1CJK2_OLDCO</name>
<dbReference type="Proteomes" id="UP001161247">
    <property type="component" value="Chromosome 2"/>
</dbReference>
<proteinExistence type="predicted"/>
<feature type="region of interest" description="Disordered" evidence="1">
    <location>
        <begin position="1"/>
        <end position="59"/>
    </location>
</feature>
<dbReference type="AlphaFoldDB" id="A0AAV1CJK2"/>
<dbReference type="EMBL" id="OX459119">
    <property type="protein sequence ID" value="CAI9095268.1"/>
    <property type="molecule type" value="Genomic_DNA"/>
</dbReference>
<feature type="compositionally biased region" description="Polar residues" evidence="1">
    <location>
        <begin position="1"/>
        <end position="11"/>
    </location>
</feature>
<evidence type="ECO:0000313" key="4">
    <source>
        <dbReference type="Proteomes" id="UP001161247"/>
    </source>
</evidence>
<protein>
    <submittedName>
        <fullName evidence="3">OLC1v1031169C1</fullName>
    </submittedName>
</protein>
<organism evidence="3 4">
    <name type="scientific">Oldenlandia corymbosa var. corymbosa</name>
    <dbReference type="NCBI Taxonomy" id="529605"/>
    <lineage>
        <taxon>Eukaryota</taxon>
        <taxon>Viridiplantae</taxon>
        <taxon>Streptophyta</taxon>
        <taxon>Embryophyta</taxon>
        <taxon>Tracheophyta</taxon>
        <taxon>Spermatophyta</taxon>
        <taxon>Magnoliopsida</taxon>
        <taxon>eudicotyledons</taxon>
        <taxon>Gunneridae</taxon>
        <taxon>Pentapetalae</taxon>
        <taxon>asterids</taxon>
        <taxon>lamiids</taxon>
        <taxon>Gentianales</taxon>
        <taxon>Rubiaceae</taxon>
        <taxon>Rubioideae</taxon>
        <taxon>Spermacoceae</taxon>
        <taxon>Hedyotis-Oldenlandia complex</taxon>
        <taxon>Oldenlandia</taxon>
    </lineage>
</organism>
<evidence type="ECO:0000313" key="3">
    <source>
        <dbReference type="EMBL" id="CAI9095268.1"/>
    </source>
</evidence>
<dbReference type="Pfam" id="PF14111">
    <property type="entry name" value="DUF4283"/>
    <property type="match status" value="1"/>
</dbReference>
<keyword evidence="4" id="KW-1185">Reference proteome</keyword>
<dbReference type="InterPro" id="IPR025558">
    <property type="entry name" value="DUF4283"/>
</dbReference>
<feature type="compositionally biased region" description="Low complexity" evidence="1">
    <location>
        <begin position="37"/>
        <end position="56"/>
    </location>
</feature>
<evidence type="ECO:0000256" key="1">
    <source>
        <dbReference type="SAM" id="MobiDB-lite"/>
    </source>
</evidence>
<reference evidence="3" key="1">
    <citation type="submission" date="2023-03" db="EMBL/GenBank/DDBJ databases">
        <authorList>
            <person name="Julca I."/>
        </authorList>
    </citation>
    <scope>NUCLEOTIDE SEQUENCE</scope>
</reference>
<sequence length="211" mass="24065">MDTEMTDSPPTNHDKDNPATRKVKNRDHAGSESYEATQTTSTQNPQTQQTPQQESTIPVEGAPSFKDRLLQGQQTEFTNNFHMETVIVEDDDVIYPEEDGTPSIRFSDRVQVLMKRAMTYSVAVKPLGKEFRHDRLCKRLKGLWRAKGDVKPVDTVDGYHILRLTNEEDYHATLLNGPWSLDEAYILVLPWNQEFNTKEDNLNAAQHGFAS</sequence>